<dbReference type="Proteomes" id="UP000054976">
    <property type="component" value="Unassembled WGS sequence"/>
</dbReference>
<evidence type="ECO:0000313" key="6">
    <source>
        <dbReference type="EMBL" id="GAQ95565.1"/>
    </source>
</evidence>
<dbReference type="InterPro" id="IPR005510">
    <property type="entry name" value="Csm4"/>
</dbReference>
<dbReference type="STRING" id="86166.TAGGR_337"/>
<evidence type="ECO:0000313" key="7">
    <source>
        <dbReference type="Proteomes" id="UP000054976"/>
    </source>
</evidence>
<sequence length="308" mass="35086">MKTYVIKIKPLTGFGSYIKGDTLFGHICWQIIYDPHILGKTFSEFLADYESNPFSIVSSAYPVVDGKIYLKRPALPLNFLFSLSDEEIVSKRKELKKRNYFPFENPLKPLVEIDYMSLSFIKEDIQTRCTINRLTGTTGEAPFTPYSVDKLYFNCNLAIFVGLREDVEIEKFIEIISRIGKIGYGKDATVGYGKFEVIEYEYIDVMKTTEKPNAVYTLSPSVPDKEEVKKIYYTPFVRFGRHGSYLARSSNPFKNPVIFADEGAIIIPKKFPEKPYIGKTIKGLSKSVPETVCQGYSLILPVEVSNEL</sequence>
<dbReference type="NCBIfam" id="TIGR01903">
    <property type="entry name" value="cas5_csm4"/>
    <property type="match status" value="1"/>
</dbReference>
<protein>
    <recommendedName>
        <fullName evidence="2">CRISPR system Cms protein Csm4</fullName>
    </recommendedName>
</protein>
<evidence type="ECO:0000256" key="3">
    <source>
        <dbReference type="ARBA" id="ARBA00022884"/>
    </source>
</evidence>
<dbReference type="GO" id="GO:0003723">
    <property type="term" value="F:RNA binding"/>
    <property type="evidence" value="ECO:0007669"/>
    <property type="project" value="UniProtKB-KW"/>
</dbReference>
<keyword evidence="4" id="KW-0051">Antiviral defense</keyword>
<gene>
    <name evidence="6" type="ORF">TAGGR_337</name>
</gene>
<evidence type="ECO:0000256" key="1">
    <source>
        <dbReference type="ARBA" id="ARBA00005772"/>
    </source>
</evidence>
<evidence type="ECO:0000256" key="4">
    <source>
        <dbReference type="ARBA" id="ARBA00023118"/>
    </source>
</evidence>
<accession>A0A0U9HXB1</accession>
<organism evidence="6 7">
    <name type="scientific">Thermodesulfovibrio aggregans</name>
    <dbReference type="NCBI Taxonomy" id="86166"/>
    <lineage>
        <taxon>Bacteria</taxon>
        <taxon>Pseudomonadati</taxon>
        <taxon>Nitrospirota</taxon>
        <taxon>Thermodesulfovibrionia</taxon>
        <taxon>Thermodesulfovibrionales</taxon>
        <taxon>Thermodesulfovibrionaceae</taxon>
        <taxon>Thermodesulfovibrio</taxon>
    </lineage>
</organism>
<dbReference type="InterPro" id="IPR005537">
    <property type="entry name" value="RAMP_III_fam"/>
</dbReference>
<dbReference type="OrthoDB" id="9790529at2"/>
<dbReference type="GO" id="GO:0051607">
    <property type="term" value="P:defense response to virus"/>
    <property type="evidence" value="ECO:0007669"/>
    <property type="project" value="UniProtKB-KW"/>
</dbReference>
<reference evidence="7" key="1">
    <citation type="submission" date="2016-01" db="EMBL/GenBank/DDBJ databases">
        <title>Draft genome sequence of Thermodesulfovibrio aggregans strain TGE-P1.</title>
        <authorList>
            <person name="Sekiguchi Y."/>
            <person name="Ohashi A."/>
            <person name="Matsuura N."/>
            <person name="Tourlousse M.D."/>
        </authorList>
    </citation>
    <scope>NUCLEOTIDE SEQUENCE [LARGE SCALE GENOMIC DNA]</scope>
    <source>
        <strain evidence="7">TGE-P1</strain>
    </source>
</reference>
<evidence type="ECO:0000256" key="2">
    <source>
        <dbReference type="ARBA" id="ARBA00016109"/>
    </source>
</evidence>
<comment type="similarity">
    <text evidence="1">Belongs to the CRISPR-associated Csm4 family.</text>
</comment>
<dbReference type="AlphaFoldDB" id="A0A0U9HXB1"/>
<comment type="caution">
    <text evidence="6">The sequence shown here is derived from an EMBL/GenBank/DDBJ whole genome shotgun (WGS) entry which is preliminary data.</text>
</comment>
<keyword evidence="3" id="KW-0694">RNA-binding</keyword>
<proteinExistence type="inferred from homology"/>
<keyword evidence="7" id="KW-1185">Reference proteome</keyword>
<dbReference type="Pfam" id="PF03787">
    <property type="entry name" value="RAMPs"/>
    <property type="match status" value="1"/>
</dbReference>
<evidence type="ECO:0000259" key="5">
    <source>
        <dbReference type="Pfam" id="PF03787"/>
    </source>
</evidence>
<feature type="domain" description="CRISPR type III-associated protein" evidence="5">
    <location>
        <begin position="16"/>
        <end position="196"/>
    </location>
</feature>
<dbReference type="RefSeq" id="WP_059177002.1">
    <property type="nucleotide sequence ID" value="NZ_BCNO01000003.1"/>
</dbReference>
<name>A0A0U9HXB1_9BACT</name>
<dbReference type="EMBL" id="BCNO01000003">
    <property type="protein sequence ID" value="GAQ95565.1"/>
    <property type="molecule type" value="Genomic_DNA"/>
</dbReference>